<dbReference type="PANTHER" id="PTHR43656:SF2">
    <property type="entry name" value="BINDING OXIDOREDUCTASE, PUTATIVE (AFU_ORTHOLOGUE AFUA_2G08260)-RELATED"/>
    <property type="match status" value="1"/>
</dbReference>
<accession>A0ABV3U5E6</accession>
<keyword evidence="1" id="KW-0285">Flavoprotein</keyword>
<dbReference type="InterPro" id="IPR001155">
    <property type="entry name" value="OxRdtase_FMN_N"/>
</dbReference>
<dbReference type="PANTHER" id="PTHR43656">
    <property type="entry name" value="BINDING OXIDOREDUCTASE, PUTATIVE (AFU_ORTHOLOGUE AFUA_2G08260)-RELATED"/>
    <property type="match status" value="1"/>
</dbReference>
<dbReference type="RefSeq" id="WP_368381085.1">
    <property type="nucleotide sequence ID" value="NZ_JBFRYA010000005.1"/>
</dbReference>
<proteinExistence type="predicted"/>
<keyword evidence="2" id="KW-0560">Oxidoreductase</keyword>
<name>A0ABV3U5E6_9GAMM</name>
<evidence type="ECO:0000313" key="5">
    <source>
        <dbReference type="Proteomes" id="UP001557485"/>
    </source>
</evidence>
<dbReference type="CDD" id="cd02803">
    <property type="entry name" value="OYE_like_FMN_family"/>
    <property type="match status" value="1"/>
</dbReference>
<gene>
    <name evidence="4" type="ORF">AB4876_07780</name>
</gene>
<comment type="caution">
    <text evidence="4">The sequence shown here is derived from an EMBL/GenBank/DDBJ whole genome shotgun (WGS) entry which is preliminary data.</text>
</comment>
<dbReference type="SUPFAM" id="SSF51395">
    <property type="entry name" value="FMN-linked oxidoreductases"/>
    <property type="match status" value="1"/>
</dbReference>
<reference evidence="4 5" key="1">
    <citation type="journal article" date="2011" name="Int. J. Syst. Evol. Microbiol.">
        <title>Zhongshania antarctica gen. nov., sp. nov. and Zhongshania guokunii sp. nov., gammaproteobacteria respectively isolated from coastal attached (fast) ice and surface seawater of the Antarctic.</title>
        <authorList>
            <person name="Li H.J."/>
            <person name="Zhang X.Y."/>
            <person name="Chen C.X."/>
            <person name="Zhang Y.J."/>
            <person name="Gao Z.M."/>
            <person name="Yu Y."/>
            <person name="Chen X.L."/>
            <person name="Chen B."/>
            <person name="Zhang Y.Z."/>
        </authorList>
    </citation>
    <scope>NUCLEOTIDE SEQUENCE [LARGE SCALE GENOMIC DNA]</scope>
    <source>
        <strain evidence="4 5">ZS6-22T</strain>
    </source>
</reference>
<evidence type="ECO:0000313" key="4">
    <source>
        <dbReference type="EMBL" id="MEX1668807.1"/>
    </source>
</evidence>
<protein>
    <submittedName>
        <fullName evidence="4">NADH:flavin oxidoreductase</fullName>
    </submittedName>
</protein>
<keyword evidence="5" id="KW-1185">Reference proteome</keyword>
<dbReference type="EMBL" id="JBFRYA010000005">
    <property type="protein sequence ID" value="MEX1668807.1"/>
    <property type="molecule type" value="Genomic_DNA"/>
</dbReference>
<evidence type="ECO:0000256" key="2">
    <source>
        <dbReference type="ARBA" id="ARBA00023002"/>
    </source>
</evidence>
<organism evidence="4 5">
    <name type="scientific">Zhongshania guokunii</name>
    <dbReference type="NCBI Taxonomy" id="641783"/>
    <lineage>
        <taxon>Bacteria</taxon>
        <taxon>Pseudomonadati</taxon>
        <taxon>Pseudomonadota</taxon>
        <taxon>Gammaproteobacteria</taxon>
        <taxon>Cellvibrionales</taxon>
        <taxon>Spongiibacteraceae</taxon>
        <taxon>Zhongshania</taxon>
    </lineage>
</organism>
<sequence length="362" mass="39865">MTKVFEALSFPCGKTMTNRLMLAPLTNTQSEVDGRLSGEEIHWLSMRAKGGFGLTMTAAAHVNPLGQGFAGQLGIFSDKHLPGLSKLADKIKSQGSLAVVQLHHAGFRAPREVTGDIPVAPSPSEKFGARGLSHGEVQSLIEDFIRGAERAKQAGFDGVEIHGAHSYIICQFLSAEFNRRTDEYGGSLKNRSKVLFDIISGIRKRCGVGFLLGVRLSPERHGILLEEAVDTAKALFAAQEIDFLDISAWDVFKEPVEPALQGRSLLSYFTTLDRGDVRLGAAGKVYMPEDIQYCFEQGLDFALLGRAGILHHNYPQLLRDNANFVPNRTPVSREYLLAEGLSEKFLDYINGMWPDFIKEPEL</sequence>
<dbReference type="Proteomes" id="UP001557485">
    <property type="component" value="Unassembled WGS sequence"/>
</dbReference>
<dbReference type="Pfam" id="PF00724">
    <property type="entry name" value="Oxidored_FMN"/>
    <property type="match status" value="1"/>
</dbReference>
<dbReference type="InterPro" id="IPR051799">
    <property type="entry name" value="NADH_flavin_oxidoreductase"/>
</dbReference>
<feature type="domain" description="NADH:flavin oxidoreductase/NADH oxidase N-terminal" evidence="3">
    <location>
        <begin position="5"/>
        <end position="250"/>
    </location>
</feature>
<evidence type="ECO:0000259" key="3">
    <source>
        <dbReference type="Pfam" id="PF00724"/>
    </source>
</evidence>
<dbReference type="Gene3D" id="3.20.20.70">
    <property type="entry name" value="Aldolase class I"/>
    <property type="match status" value="1"/>
</dbReference>
<dbReference type="InterPro" id="IPR013785">
    <property type="entry name" value="Aldolase_TIM"/>
</dbReference>
<evidence type="ECO:0000256" key="1">
    <source>
        <dbReference type="ARBA" id="ARBA00022630"/>
    </source>
</evidence>